<evidence type="ECO:0000259" key="4">
    <source>
        <dbReference type="PROSITE" id="PS50893"/>
    </source>
</evidence>
<dbReference type="Gene3D" id="3.40.50.300">
    <property type="entry name" value="P-loop containing nucleotide triphosphate hydrolases"/>
    <property type="match status" value="1"/>
</dbReference>
<dbReference type="SUPFAM" id="SSF52540">
    <property type="entry name" value="P-loop containing nucleoside triphosphate hydrolases"/>
    <property type="match status" value="1"/>
</dbReference>
<keyword evidence="6" id="KW-1185">Reference proteome</keyword>
<dbReference type="AlphaFoldDB" id="A0A6B9ZPP9"/>
<sequence length="211" mass="23279">MLRITDFKKSYHRQPVLNIPSLHLNSGIHWIKGVNGSGKSTLLKAIAGIIDFSGDILLEGINIRQQPVPYRKSVNFAEAEPLFPEFLTGREMISLFTTAKQAPPGQATAYLERMQMQGYLDQPLGGYSSGMLKKLSLVLAFLGHPTLILLDEPLITLDAASLDMLYGWIREKHNTQGTSFILSSHQAIEQTALPVSSILETAHQTVKQLPG</sequence>
<dbReference type="GO" id="GO:0005524">
    <property type="term" value="F:ATP binding"/>
    <property type="evidence" value="ECO:0007669"/>
    <property type="project" value="UniProtKB-KW"/>
</dbReference>
<reference evidence="5 6" key="1">
    <citation type="submission" date="2020-01" db="EMBL/GenBank/DDBJ databases">
        <title>Complete genome sequence of Chitinophaga sp. H33E-04 isolated from quinoa roots.</title>
        <authorList>
            <person name="Weon H.-Y."/>
            <person name="Lee S.A."/>
        </authorList>
    </citation>
    <scope>NUCLEOTIDE SEQUENCE [LARGE SCALE GENOMIC DNA]</scope>
    <source>
        <strain evidence="5 6">H33E-04</strain>
    </source>
</reference>
<dbReference type="InterPro" id="IPR003439">
    <property type="entry name" value="ABC_transporter-like_ATP-bd"/>
</dbReference>
<keyword evidence="2" id="KW-0547">Nucleotide-binding</keyword>
<protein>
    <submittedName>
        <fullName evidence="5">ABC transporter ATP-binding protein</fullName>
    </submittedName>
</protein>
<dbReference type="Pfam" id="PF00005">
    <property type="entry name" value="ABC_tran"/>
    <property type="match status" value="1"/>
</dbReference>
<dbReference type="PROSITE" id="PS50893">
    <property type="entry name" value="ABC_TRANSPORTER_2"/>
    <property type="match status" value="1"/>
</dbReference>
<evidence type="ECO:0000313" key="5">
    <source>
        <dbReference type="EMBL" id="QHS63969.1"/>
    </source>
</evidence>
<evidence type="ECO:0000256" key="1">
    <source>
        <dbReference type="ARBA" id="ARBA00022448"/>
    </source>
</evidence>
<dbReference type="InterPro" id="IPR017871">
    <property type="entry name" value="ABC_transporter-like_CS"/>
</dbReference>
<dbReference type="PANTHER" id="PTHR42939:SF1">
    <property type="entry name" value="ABC TRANSPORTER ATP-BINDING PROTEIN ALBC-RELATED"/>
    <property type="match status" value="1"/>
</dbReference>
<dbReference type="Proteomes" id="UP000476411">
    <property type="component" value="Chromosome"/>
</dbReference>
<keyword evidence="3 5" id="KW-0067">ATP-binding</keyword>
<evidence type="ECO:0000256" key="3">
    <source>
        <dbReference type="ARBA" id="ARBA00022840"/>
    </source>
</evidence>
<dbReference type="InterPro" id="IPR051782">
    <property type="entry name" value="ABC_Transporter_VariousFunc"/>
</dbReference>
<evidence type="ECO:0000256" key="2">
    <source>
        <dbReference type="ARBA" id="ARBA00022741"/>
    </source>
</evidence>
<evidence type="ECO:0000313" key="6">
    <source>
        <dbReference type="Proteomes" id="UP000476411"/>
    </source>
</evidence>
<gene>
    <name evidence="5" type="ORF">GWR21_09015</name>
</gene>
<dbReference type="KEGG" id="chih:GWR21_09015"/>
<proteinExistence type="predicted"/>
<accession>A0A6B9ZPP9</accession>
<dbReference type="PANTHER" id="PTHR42939">
    <property type="entry name" value="ABC TRANSPORTER ATP-BINDING PROTEIN ALBC-RELATED"/>
    <property type="match status" value="1"/>
</dbReference>
<dbReference type="InterPro" id="IPR027417">
    <property type="entry name" value="P-loop_NTPase"/>
</dbReference>
<keyword evidence="1" id="KW-0813">Transport</keyword>
<feature type="domain" description="ABC transporter" evidence="4">
    <location>
        <begin position="2"/>
        <end position="210"/>
    </location>
</feature>
<name>A0A6B9ZPP9_9BACT</name>
<dbReference type="GO" id="GO:0016887">
    <property type="term" value="F:ATP hydrolysis activity"/>
    <property type="evidence" value="ECO:0007669"/>
    <property type="project" value="InterPro"/>
</dbReference>
<organism evidence="5 6">
    <name type="scientific">Chitinophaga agri</name>
    <dbReference type="NCBI Taxonomy" id="2703787"/>
    <lineage>
        <taxon>Bacteria</taxon>
        <taxon>Pseudomonadati</taxon>
        <taxon>Bacteroidota</taxon>
        <taxon>Chitinophagia</taxon>
        <taxon>Chitinophagales</taxon>
        <taxon>Chitinophagaceae</taxon>
        <taxon>Chitinophaga</taxon>
    </lineage>
</organism>
<dbReference type="EMBL" id="CP048113">
    <property type="protein sequence ID" value="QHS63969.1"/>
    <property type="molecule type" value="Genomic_DNA"/>
</dbReference>
<dbReference type="PROSITE" id="PS00211">
    <property type="entry name" value="ABC_TRANSPORTER_1"/>
    <property type="match status" value="1"/>
</dbReference>